<comment type="caution">
    <text evidence="1">The sequence shown here is derived from an EMBL/GenBank/DDBJ whole genome shotgun (WGS) entry which is preliminary data.</text>
</comment>
<gene>
    <name evidence="1" type="ORF">GCM10010439_67770</name>
</gene>
<dbReference type="Proteomes" id="UP001501842">
    <property type="component" value="Unassembled WGS sequence"/>
</dbReference>
<evidence type="ECO:0000313" key="1">
    <source>
        <dbReference type="EMBL" id="GAA2737480.1"/>
    </source>
</evidence>
<dbReference type="EMBL" id="BAAATZ010000034">
    <property type="protein sequence ID" value="GAA2737480.1"/>
    <property type="molecule type" value="Genomic_DNA"/>
</dbReference>
<evidence type="ECO:0008006" key="3">
    <source>
        <dbReference type="Google" id="ProtNLM"/>
    </source>
</evidence>
<proteinExistence type="predicted"/>
<evidence type="ECO:0000313" key="2">
    <source>
        <dbReference type="Proteomes" id="UP001501842"/>
    </source>
</evidence>
<keyword evidence="2" id="KW-1185">Reference proteome</keyword>
<name>A0ABP6H674_9ACTN</name>
<sequence>MAGSPANRDRCTMRRFLLVSLALLLTGGCGLAPSAEERAAEDARDKARRVGQQLYSGRVRAAQDVAHLAGDIDGVEVMRVSGTTTAGDGAGVVVRLSGTSAQGRPSMESVTVVRCFELRFSTGSEGGDEPRDVECPAGEPLVFESWPKTPEIPDERLRKALPLVPRDGAVDEREVREAVASLGLDPAIHAEVKAENGVVGVLLRVKPYMNDAFDCTLARVAPGRTDVWSPPRIQRMPGEGGCFVSSALHPLRPPH</sequence>
<reference evidence="2" key="1">
    <citation type="journal article" date="2019" name="Int. J. Syst. Evol. Microbiol.">
        <title>The Global Catalogue of Microorganisms (GCM) 10K type strain sequencing project: providing services to taxonomists for standard genome sequencing and annotation.</title>
        <authorList>
            <consortium name="The Broad Institute Genomics Platform"/>
            <consortium name="The Broad Institute Genome Sequencing Center for Infectious Disease"/>
            <person name="Wu L."/>
            <person name="Ma J."/>
        </authorList>
    </citation>
    <scope>NUCLEOTIDE SEQUENCE [LARGE SCALE GENOMIC DNA]</scope>
    <source>
        <strain evidence="2">JCM 8201</strain>
    </source>
</reference>
<protein>
    <recommendedName>
        <fullName evidence="3">Translation initiation factor IF-2</fullName>
    </recommendedName>
</protein>
<accession>A0ABP6H674</accession>
<organism evidence="1 2">
    <name type="scientific">Actinocorallia aurantiaca</name>
    <dbReference type="NCBI Taxonomy" id="46204"/>
    <lineage>
        <taxon>Bacteria</taxon>
        <taxon>Bacillati</taxon>
        <taxon>Actinomycetota</taxon>
        <taxon>Actinomycetes</taxon>
        <taxon>Streptosporangiales</taxon>
        <taxon>Thermomonosporaceae</taxon>
        <taxon>Actinocorallia</taxon>
    </lineage>
</organism>